<reference evidence="3" key="1">
    <citation type="journal article" date="2005" name="Nature">
        <title>The map-based sequence of the rice genome.</title>
        <authorList>
            <consortium name="International rice genome sequencing project (IRGSP)"/>
            <person name="Matsumoto T."/>
            <person name="Wu J."/>
            <person name="Kanamori H."/>
            <person name="Katayose Y."/>
            <person name="Fujisawa M."/>
            <person name="Namiki N."/>
            <person name="Mizuno H."/>
            <person name="Yamamoto K."/>
            <person name="Antonio B.A."/>
            <person name="Baba T."/>
            <person name="Sakata K."/>
            <person name="Nagamura Y."/>
            <person name="Aoki H."/>
            <person name="Arikawa K."/>
            <person name="Arita K."/>
            <person name="Bito T."/>
            <person name="Chiden Y."/>
            <person name="Fujitsuka N."/>
            <person name="Fukunaka R."/>
            <person name="Hamada M."/>
            <person name="Harada C."/>
            <person name="Hayashi A."/>
            <person name="Hijishita S."/>
            <person name="Honda M."/>
            <person name="Hosokawa S."/>
            <person name="Ichikawa Y."/>
            <person name="Idonuma A."/>
            <person name="Iijima M."/>
            <person name="Ikeda M."/>
            <person name="Ikeno M."/>
            <person name="Ito K."/>
            <person name="Ito S."/>
            <person name="Ito T."/>
            <person name="Ito Y."/>
            <person name="Ito Y."/>
            <person name="Iwabuchi A."/>
            <person name="Kamiya K."/>
            <person name="Karasawa W."/>
            <person name="Kurita K."/>
            <person name="Katagiri S."/>
            <person name="Kikuta A."/>
            <person name="Kobayashi H."/>
            <person name="Kobayashi N."/>
            <person name="Machita K."/>
            <person name="Maehara T."/>
            <person name="Masukawa M."/>
            <person name="Mizubayashi T."/>
            <person name="Mukai Y."/>
            <person name="Nagasaki H."/>
            <person name="Nagata Y."/>
            <person name="Naito S."/>
            <person name="Nakashima M."/>
            <person name="Nakama Y."/>
            <person name="Nakamichi Y."/>
            <person name="Nakamura M."/>
            <person name="Meguro A."/>
            <person name="Negishi M."/>
            <person name="Ohta I."/>
            <person name="Ohta T."/>
            <person name="Okamoto M."/>
            <person name="Ono N."/>
            <person name="Saji S."/>
            <person name="Sakaguchi M."/>
            <person name="Sakai K."/>
            <person name="Shibata M."/>
            <person name="Shimokawa T."/>
            <person name="Song J."/>
            <person name="Takazaki Y."/>
            <person name="Terasawa K."/>
            <person name="Tsugane M."/>
            <person name="Tsuji K."/>
            <person name="Ueda S."/>
            <person name="Waki K."/>
            <person name="Yamagata H."/>
            <person name="Yamamoto M."/>
            <person name="Yamamoto S."/>
            <person name="Yamane H."/>
            <person name="Yoshiki S."/>
            <person name="Yoshihara R."/>
            <person name="Yukawa K."/>
            <person name="Zhong H."/>
            <person name="Yano M."/>
            <person name="Yuan Q."/>
            <person name="Ouyang S."/>
            <person name="Liu J."/>
            <person name="Jones K.M."/>
            <person name="Gansberger K."/>
            <person name="Moffat K."/>
            <person name="Hill J."/>
            <person name="Bera J."/>
            <person name="Fadrosh D."/>
            <person name="Jin S."/>
            <person name="Johri S."/>
            <person name="Kim M."/>
            <person name="Overton L."/>
            <person name="Reardon M."/>
            <person name="Tsitrin T."/>
            <person name="Vuong H."/>
            <person name="Weaver B."/>
            <person name="Ciecko A."/>
            <person name="Tallon L."/>
            <person name="Jackson J."/>
            <person name="Pai G."/>
            <person name="Aken S.V."/>
            <person name="Utterback T."/>
            <person name="Reidmuller S."/>
            <person name="Feldblyum T."/>
            <person name="Hsiao J."/>
            <person name="Zismann V."/>
            <person name="Iobst S."/>
            <person name="de Vazeille A.R."/>
            <person name="Buell C.R."/>
            <person name="Ying K."/>
            <person name="Li Y."/>
            <person name="Lu T."/>
            <person name="Huang Y."/>
            <person name="Zhao Q."/>
            <person name="Feng Q."/>
            <person name="Zhang L."/>
            <person name="Zhu J."/>
            <person name="Weng Q."/>
            <person name="Mu J."/>
            <person name="Lu Y."/>
            <person name="Fan D."/>
            <person name="Liu Y."/>
            <person name="Guan J."/>
            <person name="Zhang Y."/>
            <person name="Yu S."/>
            <person name="Liu X."/>
            <person name="Zhang Y."/>
            <person name="Hong G."/>
            <person name="Han B."/>
            <person name="Choisne N."/>
            <person name="Demange N."/>
            <person name="Orjeda G."/>
            <person name="Samain S."/>
            <person name="Cattolico L."/>
            <person name="Pelletier E."/>
            <person name="Couloux A."/>
            <person name="Segurens B."/>
            <person name="Wincker P."/>
            <person name="D'Hont A."/>
            <person name="Scarpelli C."/>
            <person name="Weissenbach J."/>
            <person name="Salanoubat M."/>
            <person name="Quetier F."/>
            <person name="Yu Y."/>
            <person name="Kim H.R."/>
            <person name="Rambo T."/>
            <person name="Currie J."/>
            <person name="Collura K."/>
            <person name="Luo M."/>
            <person name="Yang T."/>
            <person name="Ammiraju J.S.S."/>
            <person name="Engler F."/>
            <person name="Soderlund C."/>
            <person name="Wing R.A."/>
            <person name="Palmer L.E."/>
            <person name="de la Bastide M."/>
            <person name="Spiegel L."/>
            <person name="Nascimento L."/>
            <person name="Zutavern T."/>
            <person name="O'Shaughnessy A."/>
            <person name="Dike S."/>
            <person name="Dedhia N."/>
            <person name="Preston R."/>
            <person name="Balija V."/>
            <person name="McCombie W.R."/>
            <person name="Chow T."/>
            <person name="Chen H."/>
            <person name="Chung M."/>
            <person name="Chen C."/>
            <person name="Shaw J."/>
            <person name="Wu H."/>
            <person name="Hsiao K."/>
            <person name="Chao Y."/>
            <person name="Chu M."/>
            <person name="Cheng C."/>
            <person name="Hour A."/>
            <person name="Lee P."/>
            <person name="Lin S."/>
            <person name="Lin Y."/>
            <person name="Liou J."/>
            <person name="Liu S."/>
            <person name="Hsing Y."/>
            <person name="Raghuvanshi S."/>
            <person name="Mohanty A."/>
            <person name="Bharti A.K."/>
            <person name="Gaur A."/>
            <person name="Gupta V."/>
            <person name="Kumar D."/>
            <person name="Ravi V."/>
            <person name="Vij S."/>
            <person name="Kapur A."/>
            <person name="Khurana P."/>
            <person name="Khurana P."/>
            <person name="Khurana J.P."/>
            <person name="Tyagi A.K."/>
            <person name="Gaikwad K."/>
            <person name="Singh A."/>
            <person name="Dalal V."/>
            <person name="Srivastava S."/>
            <person name="Dixit A."/>
            <person name="Pal A.K."/>
            <person name="Ghazi I.A."/>
            <person name="Yadav M."/>
            <person name="Pandit A."/>
            <person name="Bhargava A."/>
            <person name="Sureshbabu K."/>
            <person name="Batra K."/>
            <person name="Sharma T.R."/>
            <person name="Mohapatra T."/>
            <person name="Singh N.K."/>
            <person name="Messing J."/>
            <person name="Nelson A.B."/>
            <person name="Fuks G."/>
            <person name="Kavchok S."/>
            <person name="Keizer G."/>
            <person name="Linton E."/>
            <person name="Llaca V."/>
            <person name="Song R."/>
            <person name="Tanyolac B."/>
            <person name="Young S."/>
            <person name="Ho-Il K."/>
            <person name="Hahn J.H."/>
            <person name="Sangsakoo G."/>
            <person name="Vanavichit A."/>
            <person name="de Mattos Luiz.A.T."/>
            <person name="Zimmer P.D."/>
            <person name="Malone G."/>
            <person name="Dellagostin O."/>
            <person name="de Oliveira A.C."/>
            <person name="Bevan M."/>
            <person name="Bancroft I."/>
            <person name="Minx P."/>
            <person name="Cordum H."/>
            <person name="Wilson R."/>
            <person name="Cheng Z."/>
            <person name="Jin W."/>
            <person name="Jiang J."/>
            <person name="Leong S.A."/>
            <person name="Iwama H."/>
            <person name="Gojobori T."/>
            <person name="Itoh T."/>
            <person name="Niimura Y."/>
            <person name="Fujii Y."/>
            <person name="Habara T."/>
            <person name="Sakai H."/>
            <person name="Sato Y."/>
            <person name="Wilson G."/>
            <person name="Kumar K."/>
            <person name="McCouch S."/>
            <person name="Juretic N."/>
            <person name="Hoen D."/>
            <person name="Wright S."/>
            <person name="Bruskiewich R."/>
            <person name="Bureau T."/>
            <person name="Miyao A."/>
            <person name="Hirochika H."/>
            <person name="Nishikawa T."/>
            <person name="Kadowaki K."/>
            <person name="Sugiura M."/>
            <person name="Burr B."/>
            <person name="Sasaki T."/>
        </authorList>
    </citation>
    <scope>NUCLEOTIDE SEQUENCE [LARGE SCALE GENOMIC DNA]</scope>
    <source>
        <strain evidence="3">cv. Nipponbare</strain>
    </source>
</reference>
<evidence type="ECO:0000256" key="1">
    <source>
        <dbReference type="SAM" id="MobiDB-lite"/>
    </source>
</evidence>
<gene>
    <name evidence="2" type="ordered locus">Os11g0652750</name>
    <name evidence="2" type="ORF">OSNPB_110652750</name>
</gene>
<dbReference type="EMBL" id="AP014967">
    <property type="protein sequence ID" value="BAT15084.1"/>
    <property type="molecule type" value="Genomic_DNA"/>
</dbReference>
<keyword evidence="3" id="KW-1185">Reference proteome</keyword>
<sequence>MPPPHHAAFDSAPSCHRRLRTTAPPTPPHHPSPPLLFTAPNPVGRAVDSTHGAADDSAPLPPPVAISLFLRMARGARESSQRGRGGER</sequence>
<reference evidence="2 3" key="3">
    <citation type="journal article" date="2013" name="Rice">
        <title>Improvement of the Oryza sativa Nipponbare reference genome using next generation sequence and optical map data.</title>
        <authorList>
            <person name="Kawahara Y."/>
            <person name="de la Bastide M."/>
            <person name="Hamilton J.P."/>
            <person name="Kanamori H."/>
            <person name="McCombie W.R."/>
            <person name="Ouyang S."/>
            <person name="Schwartz D.C."/>
            <person name="Tanaka T."/>
            <person name="Wu J."/>
            <person name="Zhou S."/>
            <person name="Childs K.L."/>
            <person name="Davidson R.M."/>
            <person name="Lin H."/>
            <person name="Quesada-Ocampo L."/>
            <person name="Vaillancourt B."/>
            <person name="Sakai H."/>
            <person name="Lee S.S."/>
            <person name="Kim J."/>
            <person name="Numa H."/>
            <person name="Itoh T."/>
            <person name="Buell C.R."/>
            <person name="Matsumoto T."/>
        </authorList>
    </citation>
    <scope>NUCLEOTIDE SEQUENCE [LARGE SCALE GENOMIC DNA]</scope>
    <source>
        <strain evidence="3">cv. Nipponbare</strain>
    </source>
</reference>
<name>A0A0P0Y4U7_ORYSJ</name>
<evidence type="ECO:0000313" key="2">
    <source>
        <dbReference type="EMBL" id="BAT15084.1"/>
    </source>
</evidence>
<dbReference type="Proteomes" id="UP000059680">
    <property type="component" value="Chromosome 11"/>
</dbReference>
<proteinExistence type="predicted"/>
<dbReference type="PaxDb" id="39947-A0A0P0Y4U7"/>
<dbReference type="AlphaFoldDB" id="A0A0P0Y4U7"/>
<protein>
    <submittedName>
        <fullName evidence="2">Os11g0652750 protein</fullName>
    </submittedName>
</protein>
<reference evidence="2 3" key="2">
    <citation type="journal article" date="2013" name="Plant Cell Physiol.">
        <title>Rice Annotation Project Database (RAP-DB): an integrative and interactive database for rice genomics.</title>
        <authorList>
            <person name="Sakai H."/>
            <person name="Lee S.S."/>
            <person name="Tanaka T."/>
            <person name="Numa H."/>
            <person name="Kim J."/>
            <person name="Kawahara Y."/>
            <person name="Wakimoto H."/>
            <person name="Yang C.C."/>
            <person name="Iwamoto M."/>
            <person name="Abe T."/>
            <person name="Yamada Y."/>
            <person name="Muto A."/>
            <person name="Inokuchi H."/>
            <person name="Ikemura T."/>
            <person name="Matsumoto T."/>
            <person name="Sasaki T."/>
            <person name="Itoh T."/>
        </authorList>
    </citation>
    <scope>NUCLEOTIDE SEQUENCE [LARGE SCALE GENOMIC DNA]</scope>
    <source>
        <strain evidence="3">cv. Nipponbare</strain>
    </source>
</reference>
<organism evidence="2 3">
    <name type="scientific">Oryza sativa subsp. japonica</name>
    <name type="common">Rice</name>
    <dbReference type="NCBI Taxonomy" id="39947"/>
    <lineage>
        <taxon>Eukaryota</taxon>
        <taxon>Viridiplantae</taxon>
        <taxon>Streptophyta</taxon>
        <taxon>Embryophyta</taxon>
        <taxon>Tracheophyta</taxon>
        <taxon>Spermatophyta</taxon>
        <taxon>Magnoliopsida</taxon>
        <taxon>Liliopsida</taxon>
        <taxon>Poales</taxon>
        <taxon>Poaceae</taxon>
        <taxon>BOP clade</taxon>
        <taxon>Oryzoideae</taxon>
        <taxon>Oryzeae</taxon>
        <taxon>Oryzinae</taxon>
        <taxon>Oryza</taxon>
        <taxon>Oryza sativa</taxon>
    </lineage>
</organism>
<feature type="compositionally biased region" description="Pro residues" evidence="1">
    <location>
        <begin position="24"/>
        <end position="34"/>
    </location>
</feature>
<feature type="region of interest" description="Disordered" evidence="1">
    <location>
        <begin position="1"/>
        <end position="63"/>
    </location>
</feature>
<evidence type="ECO:0000313" key="3">
    <source>
        <dbReference type="Proteomes" id="UP000059680"/>
    </source>
</evidence>
<accession>A0A0P0Y4U7</accession>
<dbReference type="InParanoid" id="A0A0P0Y4U7"/>